<evidence type="ECO:0000313" key="13">
    <source>
        <dbReference type="EMBL" id="AND69506.1"/>
    </source>
</evidence>
<evidence type="ECO:0000256" key="4">
    <source>
        <dbReference type="ARBA" id="ARBA00022481"/>
    </source>
</evidence>
<keyword evidence="6 11" id="KW-0812">Transmembrane</keyword>
<evidence type="ECO:0000256" key="11">
    <source>
        <dbReference type="SAM" id="Phobius"/>
    </source>
</evidence>
<evidence type="ECO:0000256" key="1">
    <source>
        <dbReference type="ARBA" id="ARBA00004377"/>
    </source>
</evidence>
<dbReference type="GO" id="GO:0005886">
    <property type="term" value="C:plasma membrane"/>
    <property type="evidence" value="ECO:0007669"/>
    <property type="project" value="UniProtKB-SubCell"/>
</dbReference>
<evidence type="ECO:0000256" key="6">
    <source>
        <dbReference type="ARBA" id="ARBA00022692"/>
    </source>
</evidence>
<evidence type="ECO:0000256" key="5">
    <source>
        <dbReference type="ARBA" id="ARBA00022519"/>
    </source>
</evidence>
<reference evidence="13 14" key="1">
    <citation type="submission" date="2016-02" db="EMBL/GenBank/DDBJ databases">
        <title>Complete genome sequencing and analysis of ATSB10, Dyella thiooxydans isolated from rhizosphere soil of sunflower (Helianthus annuus L.).</title>
        <authorList>
            <person name="Lee Y."/>
            <person name="Hwangbo K."/>
            <person name="Chung H."/>
            <person name="Yoo J."/>
            <person name="Kim K.Y."/>
            <person name="Sa T.M."/>
            <person name="Um Y."/>
            <person name="Madhaiyan M."/>
        </authorList>
    </citation>
    <scope>NUCLEOTIDE SEQUENCE [LARGE SCALE GENOMIC DNA]</scope>
    <source>
        <strain evidence="13 14">ATSB10</strain>
    </source>
</reference>
<dbReference type="KEGG" id="dtx:ATSB10_20520"/>
<dbReference type="PATRIC" id="fig|445710.3.peg.2049"/>
<dbReference type="OrthoDB" id="2313614at2"/>
<comment type="subcellular location">
    <subcellularLocation>
        <location evidence="1">Cell inner membrane</location>
        <topology evidence="1">Single-pass membrane protein</topology>
    </subcellularLocation>
</comment>
<feature type="transmembrane region" description="Helical" evidence="11">
    <location>
        <begin position="26"/>
        <end position="48"/>
    </location>
</feature>
<keyword evidence="7 11" id="KW-1133">Transmembrane helix</keyword>
<dbReference type="GO" id="GO:0015627">
    <property type="term" value="C:type II protein secretion system complex"/>
    <property type="evidence" value="ECO:0007669"/>
    <property type="project" value="InterPro"/>
</dbReference>
<dbReference type="InterPro" id="IPR045584">
    <property type="entry name" value="Pilin-like"/>
</dbReference>
<dbReference type="RefSeq" id="WP_083966166.1">
    <property type="nucleotide sequence ID" value="NZ_CP014841.1"/>
</dbReference>
<dbReference type="InterPro" id="IPR012902">
    <property type="entry name" value="N_methyl_site"/>
</dbReference>
<evidence type="ECO:0000256" key="8">
    <source>
        <dbReference type="ARBA" id="ARBA00023136"/>
    </source>
</evidence>
<evidence type="ECO:0000256" key="2">
    <source>
        <dbReference type="ARBA" id="ARBA00021549"/>
    </source>
</evidence>
<keyword evidence="14" id="KW-1185">Reference proteome</keyword>
<feature type="domain" description="General secretion pathway GspH" evidence="12">
    <location>
        <begin position="57"/>
        <end position="171"/>
    </location>
</feature>
<dbReference type="AlphaFoldDB" id="A0A160N138"/>
<sequence length="190" mass="20495">MDRQPTHAGQLRRTRTSQGWTLIEQLMVLAIVAVLVTIALPSMGNVLARSRLQSAQMDLMAGLQHARYIAVSKGLPAVFCPSRDGSDCVRTSRWENGWLIGMDRNGDNHPDQSAIVTGPHAPAGMHVRSSVGRYRVRFHPDGSAAGTNLTITLCLPGRDAKALNVVVSNAGRVRGERASEAQTMACIGRT</sequence>
<dbReference type="Pfam" id="PF12019">
    <property type="entry name" value="GspH"/>
    <property type="match status" value="1"/>
</dbReference>
<gene>
    <name evidence="13" type="ORF">ATSB10_20520</name>
</gene>
<dbReference type="NCBIfam" id="TIGR02532">
    <property type="entry name" value="IV_pilin_GFxxxE"/>
    <property type="match status" value="1"/>
</dbReference>
<dbReference type="Gene3D" id="3.55.40.10">
    <property type="entry name" value="minor pseudopilin epsh domain"/>
    <property type="match status" value="1"/>
</dbReference>
<dbReference type="EMBL" id="CP014841">
    <property type="protein sequence ID" value="AND69506.1"/>
    <property type="molecule type" value="Genomic_DNA"/>
</dbReference>
<keyword evidence="8 11" id="KW-0472">Membrane</keyword>
<evidence type="ECO:0000313" key="14">
    <source>
        <dbReference type="Proteomes" id="UP000077255"/>
    </source>
</evidence>
<dbReference type="Proteomes" id="UP000077255">
    <property type="component" value="Chromosome"/>
</dbReference>
<name>A0A160N138_9GAMM</name>
<comment type="similarity">
    <text evidence="9">Belongs to the GSP H family.</text>
</comment>
<accession>A0A160N138</accession>
<evidence type="ECO:0000256" key="7">
    <source>
        <dbReference type="ARBA" id="ARBA00022989"/>
    </source>
</evidence>
<keyword evidence="3" id="KW-1003">Cell membrane</keyword>
<keyword evidence="5" id="KW-0997">Cell inner membrane</keyword>
<dbReference type="STRING" id="445710.ATSB10_20520"/>
<dbReference type="GO" id="GO:0015628">
    <property type="term" value="P:protein secretion by the type II secretion system"/>
    <property type="evidence" value="ECO:0007669"/>
    <property type="project" value="InterPro"/>
</dbReference>
<dbReference type="InterPro" id="IPR022346">
    <property type="entry name" value="T2SS_GspH"/>
</dbReference>
<proteinExistence type="inferred from homology"/>
<evidence type="ECO:0000256" key="3">
    <source>
        <dbReference type="ARBA" id="ARBA00022475"/>
    </source>
</evidence>
<evidence type="ECO:0000256" key="10">
    <source>
        <dbReference type="ARBA" id="ARBA00030775"/>
    </source>
</evidence>
<keyword evidence="4" id="KW-0488">Methylation</keyword>
<evidence type="ECO:0000259" key="12">
    <source>
        <dbReference type="Pfam" id="PF12019"/>
    </source>
</evidence>
<protein>
    <recommendedName>
        <fullName evidence="2">Type II secretion system protein H</fullName>
    </recommendedName>
    <alternativeName>
        <fullName evidence="10">General secretion pathway protein H</fullName>
    </alternativeName>
</protein>
<dbReference type="SUPFAM" id="SSF54523">
    <property type="entry name" value="Pili subunits"/>
    <property type="match status" value="1"/>
</dbReference>
<organism evidence="13 14">
    <name type="scientific">Dyella thiooxydans</name>
    <dbReference type="NCBI Taxonomy" id="445710"/>
    <lineage>
        <taxon>Bacteria</taxon>
        <taxon>Pseudomonadati</taxon>
        <taxon>Pseudomonadota</taxon>
        <taxon>Gammaproteobacteria</taxon>
        <taxon>Lysobacterales</taxon>
        <taxon>Rhodanobacteraceae</taxon>
        <taxon>Dyella</taxon>
    </lineage>
</organism>
<evidence type="ECO:0000256" key="9">
    <source>
        <dbReference type="ARBA" id="ARBA00025772"/>
    </source>
</evidence>